<feature type="region of interest" description="Disordered" evidence="1">
    <location>
        <begin position="1"/>
        <end position="21"/>
    </location>
</feature>
<gene>
    <name evidence="3" type="ORF">ECRASSUSDP1_LOCUS5360</name>
</gene>
<accession>A0AAD1XB48</accession>
<keyword evidence="4" id="KW-1185">Reference proteome</keyword>
<dbReference type="EMBL" id="CAMPGE010005172">
    <property type="protein sequence ID" value="CAI2364020.1"/>
    <property type="molecule type" value="Genomic_DNA"/>
</dbReference>
<keyword evidence="2" id="KW-0472">Membrane</keyword>
<feature type="transmembrane region" description="Helical" evidence="2">
    <location>
        <begin position="324"/>
        <end position="346"/>
    </location>
</feature>
<evidence type="ECO:0000256" key="2">
    <source>
        <dbReference type="SAM" id="Phobius"/>
    </source>
</evidence>
<proteinExistence type="predicted"/>
<name>A0AAD1XB48_EUPCR</name>
<keyword evidence="2" id="KW-0812">Transmembrane</keyword>
<dbReference type="Proteomes" id="UP001295684">
    <property type="component" value="Unassembled WGS sequence"/>
</dbReference>
<sequence length="438" mass="50463">MSSKEDDSTPTGMNRTDVQWSNTSKIHSSMCRLQQDYSHNYDEDPYNSNTKFQVAKKVIRDQKFAIDEGRENEDAMKIERLANGYGAKRPYIKQSTGTVFSDASGSNDGKNKTEEPALTLRRNSDHNKIRPKSALSETSQKSQDIEYQDPNERALHKIISNTLKYYQFNENYSTDVIMRLYAEHDLIKFAGLATNDANPRCLNSIIDMGEYPIVKVFNKKPMADYNDIENNSAKSEEQKGFGKLKEKKKKYSDLTFLPPPPNKYLDVITYSECSPSFEIREEQVSQETLNMTEADREEFNVTISQINQILKPLRGKVALYDRFILIYLIFGFFVAGVIGVILWMFLHVAVSIFVGILYFVILVILVYMSKKKSSTLIKKAHLCLALYLHVENNRYYKHKKIIMRPGYMAKWIEVLYLEPLIREEGGNSAILKRLCAQC</sequence>
<feature type="compositionally biased region" description="Polar residues" evidence="1">
    <location>
        <begin position="8"/>
        <end position="21"/>
    </location>
</feature>
<feature type="region of interest" description="Disordered" evidence="1">
    <location>
        <begin position="97"/>
        <end position="149"/>
    </location>
</feature>
<reference evidence="3" key="1">
    <citation type="submission" date="2023-07" db="EMBL/GenBank/DDBJ databases">
        <authorList>
            <consortium name="AG Swart"/>
            <person name="Singh M."/>
            <person name="Singh A."/>
            <person name="Seah K."/>
            <person name="Emmerich C."/>
        </authorList>
    </citation>
    <scope>NUCLEOTIDE SEQUENCE</scope>
    <source>
        <strain evidence="3">DP1</strain>
    </source>
</reference>
<organism evidence="3 4">
    <name type="scientific">Euplotes crassus</name>
    <dbReference type="NCBI Taxonomy" id="5936"/>
    <lineage>
        <taxon>Eukaryota</taxon>
        <taxon>Sar</taxon>
        <taxon>Alveolata</taxon>
        <taxon>Ciliophora</taxon>
        <taxon>Intramacronucleata</taxon>
        <taxon>Spirotrichea</taxon>
        <taxon>Hypotrichia</taxon>
        <taxon>Euplotida</taxon>
        <taxon>Euplotidae</taxon>
        <taxon>Moneuplotes</taxon>
    </lineage>
</organism>
<comment type="caution">
    <text evidence="3">The sequence shown here is derived from an EMBL/GenBank/DDBJ whole genome shotgun (WGS) entry which is preliminary data.</text>
</comment>
<feature type="transmembrane region" description="Helical" evidence="2">
    <location>
        <begin position="352"/>
        <end position="369"/>
    </location>
</feature>
<feature type="compositionally biased region" description="Polar residues" evidence="1">
    <location>
        <begin position="97"/>
        <end position="108"/>
    </location>
</feature>
<evidence type="ECO:0000256" key="1">
    <source>
        <dbReference type="SAM" id="MobiDB-lite"/>
    </source>
</evidence>
<dbReference type="AlphaFoldDB" id="A0AAD1XB48"/>
<evidence type="ECO:0000313" key="4">
    <source>
        <dbReference type="Proteomes" id="UP001295684"/>
    </source>
</evidence>
<keyword evidence="2" id="KW-1133">Transmembrane helix</keyword>
<protein>
    <submittedName>
        <fullName evidence="3">Uncharacterized protein</fullName>
    </submittedName>
</protein>
<evidence type="ECO:0000313" key="3">
    <source>
        <dbReference type="EMBL" id="CAI2364020.1"/>
    </source>
</evidence>